<evidence type="ECO:0000256" key="1">
    <source>
        <dbReference type="SAM" id="SignalP"/>
    </source>
</evidence>
<feature type="signal peptide" evidence="1">
    <location>
        <begin position="1"/>
        <end position="20"/>
    </location>
</feature>
<evidence type="ECO:0000313" key="2">
    <source>
        <dbReference type="EMBL" id="EXY73429.1"/>
    </source>
</evidence>
<dbReference type="RefSeq" id="WP_009292966.1">
    <property type="nucleotide sequence ID" value="NZ_JGCY01000357.1"/>
</dbReference>
<comment type="caution">
    <text evidence="2">The sequence shown here is derived from an EMBL/GenBank/DDBJ whole genome shotgun (WGS) entry which is preliminary data.</text>
</comment>
<evidence type="ECO:0000313" key="3">
    <source>
        <dbReference type="Proteomes" id="UP000020529"/>
    </source>
</evidence>
<proteinExistence type="predicted"/>
<name>A0A015SMI1_BACFG</name>
<sequence>MKRNLILLLTLCHSTLLIYSQNTTNSPTSMFGLGELSTGEGGQYSGLGGAGIALQSYNFLNTANPASLTAIEGQRFLIDAGVMGAYKVYTQTGTSNHSLVGNLNNLSIGCRITPRWYGAVFMAPVSSVGYAITLDQDITGTGSSTVSSLFEGEGGLSKMGISTAYRLFKGFSVGANLSYVTGTIKQTETQGSISVEESSYKHAFYADFGLQYKFPLSRNKYLVAGAVYGYSQDLAQDNTLSVSSTSGNESIDESQSHVRQCLPQFVGAGLAYNSPRWTLTAEYKYTDWSRMKSSQSNVRFENQHRLSAGTAYTAGNIYRNPVKLLLGAGVSNSYIVIQKKKATNYYVSAGSNFTLYNGNVLSLGVKYSDQLHLPNGMQRERGVTLFFNFTFSERTYRAKIQ</sequence>
<feature type="chain" id="PRO_5001476558" description="Outer membrane protein" evidence="1">
    <location>
        <begin position="21"/>
        <end position="401"/>
    </location>
</feature>
<reference evidence="2 3" key="1">
    <citation type="submission" date="2014-02" db="EMBL/GenBank/DDBJ databases">
        <authorList>
            <person name="Sears C."/>
            <person name="Carroll K."/>
            <person name="Sack B.R."/>
            <person name="Qadri F."/>
            <person name="Myers L.L."/>
            <person name="Chung G.-T."/>
            <person name="Escheverria P."/>
            <person name="Fraser C.M."/>
            <person name="Sadzewicz L."/>
            <person name="Shefchek K.A."/>
            <person name="Tallon L."/>
            <person name="Das S.P."/>
            <person name="Daugherty S."/>
            <person name="Mongodin E.F."/>
        </authorList>
    </citation>
    <scope>NUCLEOTIDE SEQUENCE [LARGE SCALE GENOMIC DNA]</scope>
    <source>
        <strain evidence="3">3988T(B)14</strain>
    </source>
</reference>
<dbReference type="Proteomes" id="UP000020529">
    <property type="component" value="Unassembled WGS sequence"/>
</dbReference>
<evidence type="ECO:0008006" key="4">
    <source>
        <dbReference type="Google" id="ProtNLM"/>
    </source>
</evidence>
<keyword evidence="1" id="KW-0732">Signal</keyword>
<dbReference type="EMBL" id="JGCY01000357">
    <property type="protein sequence ID" value="EXY73429.1"/>
    <property type="molecule type" value="Genomic_DNA"/>
</dbReference>
<organism evidence="2 3">
    <name type="scientific">Bacteroides fragilis str. 3988T(B)14</name>
    <dbReference type="NCBI Taxonomy" id="1339315"/>
    <lineage>
        <taxon>Bacteria</taxon>
        <taxon>Pseudomonadati</taxon>
        <taxon>Bacteroidota</taxon>
        <taxon>Bacteroidia</taxon>
        <taxon>Bacteroidales</taxon>
        <taxon>Bacteroidaceae</taxon>
        <taxon>Bacteroides</taxon>
    </lineage>
</organism>
<protein>
    <recommendedName>
        <fullName evidence="4">Outer membrane protein</fullName>
    </recommendedName>
</protein>
<dbReference type="GeneID" id="60365875"/>
<dbReference type="PATRIC" id="fig|1339315.3.peg.3462"/>
<dbReference type="Gene3D" id="2.40.160.60">
    <property type="entry name" value="Outer membrane protein transport protein (OMPP1/FadL/TodX)"/>
    <property type="match status" value="1"/>
</dbReference>
<dbReference type="SUPFAM" id="SSF56935">
    <property type="entry name" value="Porins"/>
    <property type="match status" value="1"/>
</dbReference>
<dbReference type="AlphaFoldDB" id="A0A015SMI1"/>
<gene>
    <name evidence="2" type="ORF">M124_2774</name>
</gene>
<accession>A0A015SMI1</accession>